<sequence length="130" mass="15252">MLQQYILQRRTLMSNKAPVFPIPEPQHFSDYGFDPQIDYFQVLEEARNYKRENVTSIDTQHFKLQKPISTDEHSPKKNKMRWWRNALLFFNLNKWVPRGGGSTTASGGCNNINHQGRHRVGSLFMIETLD</sequence>
<proteinExistence type="predicted"/>
<dbReference type="AlphaFoldDB" id="A0AAD1Z4G6"/>
<reference evidence="1" key="1">
    <citation type="submission" date="2023-05" db="EMBL/GenBank/DDBJ databases">
        <authorList>
            <person name="Huff M."/>
        </authorList>
    </citation>
    <scope>NUCLEOTIDE SEQUENCE</scope>
</reference>
<evidence type="ECO:0000313" key="2">
    <source>
        <dbReference type="Proteomes" id="UP000834106"/>
    </source>
</evidence>
<dbReference type="PANTHER" id="PTHR35488:SF2">
    <property type="entry name" value="OS05G0358900 PROTEIN"/>
    <property type="match status" value="1"/>
</dbReference>
<dbReference type="Proteomes" id="UP000834106">
    <property type="component" value="Chromosome 6"/>
</dbReference>
<protein>
    <submittedName>
        <fullName evidence="1">Uncharacterized protein</fullName>
    </submittedName>
</protein>
<organism evidence="1 2">
    <name type="scientific">Fraxinus pennsylvanica</name>
    <dbReference type="NCBI Taxonomy" id="56036"/>
    <lineage>
        <taxon>Eukaryota</taxon>
        <taxon>Viridiplantae</taxon>
        <taxon>Streptophyta</taxon>
        <taxon>Embryophyta</taxon>
        <taxon>Tracheophyta</taxon>
        <taxon>Spermatophyta</taxon>
        <taxon>Magnoliopsida</taxon>
        <taxon>eudicotyledons</taxon>
        <taxon>Gunneridae</taxon>
        <taxon>Pentapetalae</taxon>
        <taxon>asterids</taxon>
        <taxon>lamiids</taxon>
        <taxon>Lamiales</taxon>
        <taxon>Oleaceae</taxon>
        <taxon>Oleeae</taxon>
        <taxon>Fraxinus</taxon>
    </lineage>
</organism>
<accession>A0AAD1Z4G6</accession>
<gene>
    <name evidence="1" type="ORF">FPE_LOCUS10049</name>
</gene>
<dbReference type="EMBL" id="OU503041">
    <property type="protein sequence ID" value="CAI9762619.1"/>
    <property type="molecule type" value="Genomic_DNA"/>
</dbReference>
<name>A0AAD1Z4G6_9LAMI</name>
<evidence type="ECO:0000313" key="1">
    <source>
        <dbReference type="EMBL" id="CAI9762619.1"/>
    </source>
</evidence>
<dbReference type="PANTHER" id="PTHR35488">
    <property type="entry name" value="OS05G0358900 PROTEIN-RELATED"/>
    <property type="match status" value="1"/>
</dbReference>
<keyword evidence="2" id="KW-1185">Reference proteome</keyword>